<accession>A0A177ARU7</accession>
<dbReference type="EMBL" id="LWCA01001998">
    <property type="protein sequence ID" value="OAF64242.1"/>
    <property type="molecule type" value="Genomic_DNA"/>
</dbReference>
<comment type="caution">
    <text evidence="1">The sequence shown here is derived from an EMBL/GenBank/DDBJ whole genome shotgun (WGS) entry which is preliminary data.</text>
</comment>
<keyword evidence="2" id="KW-1185">Reference proteome</keyword>
<organism evidence="1 2">
    <name type="scientific">Intoshia linei</name>
    <dbReference type="NCBI Taxonomy" id="1819745"/>
    <lineage>
        <taxon>Eukaryota</taxon>
        <taxon>Metazoa</taxon>
        <taxon>Spiralia</taxon>
        <taxon>Lophotrochozoa</taxon>
        <taxon>Mesozoa</taxon>
        <taxon>Orthonectida</taxon>
        <taxon>Rhopaluridae</taxon>
        <taxon>Intoshia</taxon>
    </lineage>
</organism>
<protein>
    <submittedName>
        <fullName evidence="1">Uncharacterized protein</fullName>
    </submittedName>
</protein>
<proteinExistence type="predicted"/>
<reference evidence="1 2" key="1">
    <citation type="submission" date="2016-04" db="EMBL/GenBank/DDBJ databases">
        <title>The genome of Intoshia linei affirms orthonectids as highly simplified spiralians.</title>
        <authorList>
            <person name="Mikhailov K.V."/>
            <person name="Slusarev G.S."/>
            <person name="Nikitin M.A."/>
            <person name="Logacheva M.D."/>
            <person name="Penin A."/>
            <person name="Aleoshin V."/>
            <person name="Panchin Y.V."/>
        </authorList>
    </citation>
    <scope>NUCLEOTIDE SEQUENCE [LARGE SCALE GENOMIC DNA]</scope>
    <source>
        <strain evidence="1">Intl2013</strain>
        <tissue evidence="1">Whole animal</tissue>
    </source>
</reference>
<evidence type="ECO:0000313" key="2">
    <source>
        <dbReference type="Proteomes" id="UP000078046"/>
    </source>
</evidence>
<sequence length="95" mass="11479">MLHRKKVYYTLISLPSNESLNEIVQNSILDKLMNEISKCQIEKKKRNQFFKFKKKKKVTSSASNKDEYIKEEKKIFFKLYFSKTLIKTLSRPIRR</sequence>
<dbReference type="AlphaFoldDB" id="A0A177ARU7"/>
<gene>
    <name evidence="1" type="ORF">A3Q56_08051</name>
</gene>
<name>A0A177ARU7_9BILA</name>
<dbReference type="Proteomes" id="UP000078046">
    <property type="component" value="Unassembled WGS sequence"/>
</dbReference>
<evidence type="ECO:0000313" key="1">
    <source>
        <dbReference type="EMBL" id="OAF64242.1"/>
    </source>
</evidence>